<feature type="signal peptide" evidence="2">
    <location>
        <begin position="1"/>
        <end position="26"/>
    </location>
</feature>
<dbReference type="Pfam" id="PF10671">
    <property type="entry name" value="TcpQ"/>
    <property type="match status" value="1"/>
</dbReference>
<keyword evidence="2" id="KW-0732">Signal</keyword>
<evidence type="ECO:0000259" key="3">
    <source>
        <dbReference type="Pfam" id="PF10671"/>
    </source>
</evidence>
<protein>
    <recommendedName>
        <fullName evidence="3">Toxin co-regulated pilus biosynthesis protein Q C-terminal domain-containing protein</fullName>
    </recommendedName>
</protein>
<evidence type="ECO:0000256" key="1">
    <source>
        <dbReference type="SAM" id="MobiDB-lite"/>
    </source>
</evidence>
<feature type="compositionally biased region" description="Polar residues" evidence="1">
    <location>
        <begin position="84"/>
        <end position="103"/>
    </location>
</feature>
<proteinExistence type="predicted"/>
<name>A0A2D3T7R1_9ENTR</name>
<dbReference type="Proteomes" id="UP000230008">
    <property type="component" value="Chromosome"/>
</dbReference>
<dbReference type="AlphaFoldDB" id="A0A2D3T7R1"/>
<reference evidence="5" key="2">
    <citation type="submission" date="2017-11" db="EMBL/GenBank/DDBJ databases">
        <title>PacBio sequencing of new strain of the secondary endosymbiont Candidatus Hamiltonella defensa.</title>
        <authorList>
            <person name="Strand M.R."/>
            <person name="Oliver K."/>
        </authorList>
    </citation>
    <scope>NUCLEOTIDE SEQUENCE [LARGE SCALE GENOMIC DNA]</scope>
    <source>
        <strain evidence="5">A2C</strain>
    </source>
</reference>
<feature type="region of interest" description="Disordered" evidence="1">
    <location>
        <begin position="41"/>
        <end position="110"/>
    </location>
</feature>
<reference evidence="5" key="1">
    <citation type="submission" date="2016-10" db="EMBL/GenBank/DDBJ databases">
        <authorList>
            <person name="Chevignon G."/>
        </authorList>
    </citation>
    <scope>NUCLEOTIDE SEQUENCE [LARGE SCALE GENOMIC DNA]</scope>
    <source>
        <strain evidence="5">A2C</strain>
    </source>
</reference>
<dbReference type="EMBL" id="CP017606">
    <property type="protein sequence ID" value="ATW29867.1"/>
    <property type="molecule type" value="Genomic_DNA"/>
</dbReference>
<dbReference type="RefSeq" id="WP_100103296.1">
    <property type="nucleotide sequence ID" value="NZ_CADIJH010000025.1"/>
</dbReference>
<evidence type="ECO:0000256" key="2">
    <source>
        <dbReference type="SAM" id="SignalP"/>
    </source>
</evidence>
<evidence type="ECO:0000313" key="4">
    <source>
        <dbReference type="EMBL" id="ATW29867.1"/>
    </source>
</evidence>
<accession>A0A2D3T7R1</accession>
<feature type="compositionally biased region" description="Polar residues" evidence="1">
    <location>
        <begin position="41"/>
        <end position="52"/>
    </location>
</feature>
<feature type="domain" description="Toxin co-regulated pilus biosynthesis protein Q C-terminal" evidence="3">
    <location>
        <begin position="126"/>
        <end position="213"/>
    </location>
</feature>
<feature type="chain" id="PRO_5030044964" description="Toxin co-regulated pilus biosynthesis protein Q C-terminal domain-containing protein" evidence="2">
    <location>
        <begin position="27"/>
        <end position="217"/>
    </location>
</feature>
<evidence type="ECO:0000313" key="5">
    <source>
        <dbReference type="Proteomes" id="UP000230008"/>
    </source>
</evidence>
<dbReference type="InterPro" id="IPR018927">
    <property type="entry name" value="Pilus_synth_Q_C"/>
</dbReference>
<sequence>MRIEAVICISLLACLLSACSSPPTLSEPKGAFISFNPESPSYLSSENTSKISHQVKKQPERMWPVKNPVKDNPSLTSHPLRVTQPPQGNTSSISSQPTFSPPKTTTGLTDTPLTSMTLTAHPKPAQTWQIAKGMTLKEGVMAWAIKAPCLGPGVKNWTVYWQTPVHYQIEAPLHFRGDFKSALRSVLELYQSARKPLYAQIHSAQCLIRITDKPPRE</sequence>
<gene>
    <name evidence="4" type="ORF">BJP41_05420</name>
</gene>
<dbReference type="PROSITE" id="PS51257">
    <property type="entry name" value="PROKAR_LIPOPROTEIN"/>
    <property type="match status" value="1"/>
</dbReference>
<organism evidence="4 5">
    <name type="scientific">Candidatus Williamhamiltonella defendens</name>
    <dbReference type="NCBI Taxonomy" id="138072"/>
    <lineage>
        <taxon>Bacteria</taxon>
        <taxon>Pseudomonadati</taxon>
        <taxon>Pseudomonadota</taxon>
        <taxon>Gammaproteobacteria</taxon>
        <taxon>Enterobacterales</taxon>
        <taxon>Enterobacteriaceae</taxon>
        <taxon>aphid secondary symbionts</taxon>
        <taxon>Candidatus Williamhamiltonella</taxon>
    </lineage>
</organism>